<dbReference type="OrthoDB" id="10251234at2759"/>
<dbReference type="Proteomes" id="UP000266861">
    <property type="component" value="Unassembled WGS sequence"/>
</dbReference>
<comment type="function">
    <text evidence="8">Component of the Mediator complex, a coactivator involved in the regulated transcription of nearly all RNA polymerase II-dependent genes. Mediator functions as a bridge to convey information from gene-specific regulatory proteins to the basal RNA polymerase II transcription machinery. Mediator is recruited to promoters by direct interactions with regulatory proteins and serves as a scaffold for the assembly of a functional preinitiation complex with RNA polymerase II and the general transcription factors.</text>
</comment>
<dbReference type="GO" id="GO:0003712">
    <property type="term" value="F:transcription coregulator activity"/>
    <property type="evidence" value="ECO:0007669"/>
    <property type="project" value="InterPro"/>
</dbReference>
<name>A0A397GUR9_9GLOM</name>
<evidence type="ECO:0000256" key="2">
    <source>
        <dbReference type="ARBA" id="ARBA00005635"/>
    </source>
</evidence>
<dbReference type="GO" id="GO:0006357">
    <property type="term" value="P:regulation of transcription by RNA polymerase II"/>
    <property type="evidence" value="ECO:0007669"/>
    <property type="project" value="InterPro"/>
</dbReference>
<comment type="subunit">
    <text evidence="8">Component of the Mediator complex.</text>
</comment>
<evidence type="ECO:0000256" key="5">
    <source>
        <dbReference type="ARBA" id="ARBA00023163"/>
    </source>
</evidence>
<dbReference type="GO" id="GO:0016592">
    <property type="term" value="C:mediator complex"/>
    <property type="evidence" value="ECO:0007669"/>
    <property type="project" value="InterPro"/>
</dbReference>
<keyword evidence="5 8" id="KW-0804">Transcription</keyword>
<dbReference type="PANTHER" id="PTHR13114">
    <property type="entry name" value="MEDIATOR OF RNA POLYMERASE II TRANSCRIPTION SUBUNIT 17"/>
    <property type="match status" value="1"/>
</dbReference>
<keyword evidence="6 8" id="KW-0539">Nucleus</keyword>
<keyword evidence="4 8" id="KW-0805">Transcription regulation</keyword>
<protein>
    <recommendedName>
        <fullName evidence="3 8">Mediator of RNA polymerase II transcription subunit 17</fullName>
    </recommendedName>
    <alternativeName>
        <fullName evidence="7 8">Mediator complex subunit 17</fullName>
    </alternativeName>
</protein>
<dbReference type="Pfam" id="PF10156">
    <property type="entry name" value="Med17"/>
    <property type="match status" value="1"/>
</dbReference>
<sequence length="678" mass="77789">MEISIHVILIFKDLNLNFDIVVSLISFMEPSLPKLSLEPRIGSEPYDVSEPNGIETYKSKSSPSDNLREQVRKIYNQRTFKNLTLDSLTEDENGDLKKIEDKKEEKISEKDELATMKTSIMQTIRQSNNEIGIGIDVLNLILSDCRKDFIHNNPLPVSPGIIHSTYHSYSQPTKPFKVQNLKLMLGMKRKQLKHSAEILLNAAAKLKDIVVKEETFWNEALSLRKHHWSMRRGGKEKNAGHQIFVNYGYSDAGSNYVENTLAQISRTPEERQIVISLPPIPKRAVKLKLQQRSNDNNGSTQLVQENSSLHSEATDGSIIHQQLVAAQKAIFEADLIEQMTREARAMPNVTLIENEIFIRIYQGVDLIIQWANIDTVEKTSSMDETWTSAEKGTFDVTISPESSTCTVLKLVMELLVRKYHRRQLRKQQERVLYGTKAEIVHAYLLSHVIHVLKYHFFCEHIRKVVNEATKALRKGGVPLQVHFISNLAKGKEIIEDVWKKIGNEKVPLFTGMIIVTIDRRHSLRFTLESPTSVTIHLSNGDIKTRDLNQFQDLLYREINLFLLKVVYEQLNYLTGLDNVFFGNSTWCLDTAMMIIYRNISPVLSESTSDDTNKEEKWPKSFWKRPIKVSIVDGYPSPDNLTLRIDAVGIEKCPELIIGKEINGKEYRERIFEFLINLV</sequence>
<evidence type="ECO:0000256" key="4">
    <source>
        <dbReference type="ARBA" id="ARBA00023015"/>
    </source>
</evidence>
<comment type="similarity">
    <text evidence="2 8">Belongs to the Mediator complex subunit 17 family.</text>
</comment>
<keyword evidence="10" id="KW-1185">Reference proteome</keyword>
<reference evidence="9 10" key="1">
    <citation type="submission" date="2018-08" db="EMBL/GenBank/DDBJ databases">
        <title>Genome and evolution of the arbuscular mycorrhizal fungus Diversispora epigaea (formerly Glomus versiforme) and its bacterial endosymbionts.</title>
        <authorList>
            <person name="Sun X."/>
            <person name="Fei Z."/>
            <person name="Harrison M."/>
        </authorList>
    </citation>
    <scope>NUCLEOTIDE SEQUENCE [LARGE SCALE GENOMIC DNA]</scope>
    <source>
        <strain evidence="9 10">IT104</strain>
    </source>
</reference>
<evidence type="ECO:0000313" key="10">
    <source>
        <dbReference type="Proteomes" id="UP000266861"/>
    </source>
</evidence>
<evidence type="ECO:0000256" key="3">
    <source>
        <dbReference type="ARBA" id="ARBA00019610"/>
    </source>
</evidence>
<evidence type="ECO:0000256" key="7">
    <source>
        <dbReference type="ARBA" id="ARBA00032014"/>
    </source>
</evidence>
<dbReference type="EMBL" id="PQFF01000374">
    <property type="protein sequence ID" value="RHZ54762.1"/>
    <property type="molecule type" value="Genomic_DNA"/>
</dbReference>
<comment type="caution">
    <text evidence="9">The sequence shown here is derived from an EMBL/GenBank/DDBJ whole genome shotgun (WGS) entry which is preliminary data.</text>
</comment>
<dbReference type="PANTHER" id="PTHR13114:SF7">
    <property type="entry name" value="MEDIATOR OF RNA POLYMERASE II TRANSCRIPTION SUBUNIT 17"/>
    <property type="match status" value="1"/>
</dbReference>
<evidence type="ECO:0000313" key="9">
    <source>
        <dbReference type="EMBL" id="RHZ54762.1"/>
    </source>
</evidence>
<dbReference type="STRING" id="1348612.A0A397GUR9"/>
<proteinExistence type="inferred from homology"/>
<organism evidence="9 10">
    <name type="scientific">Diversispora epigaea</name>
    <dbReference type="NCBI Taxonomy" id="1348612"/>
    <lineage>
        <taxon>Eukaryota</taxon>
        <taxon>Fungi</taxon>
        <taxon>Fungi incertae sedis</taxon>
        <taxon>Mucoromycota</taxon>
        <taxon>Glomeromycotina</taxon>
        <taxon>Glomeromycetes</taxon>
        <taxon>Diversisporales</taxon>
        <taxon>Diversisporaceae</taxon>
        <taxon>Diversispora</taxon>
    </lineage>
</organism>
<gene>
    <name evidence="8" type="primary">MED17</name>
    <name evidence="9" type="ORF">Glove_423g71</name>
</gene>
<evidence type="ECO:0000256" key="6">
    <source>
        <dbReference type="ARBA" id="ARBA00023242"/>
    </source>
</evidence>
<dbReference type="AlphaFoldDB" id="A0A397GUR9"/>
<evidence type="ECO:0000256" key="8">
    <source>
        <dbReference type="RuleBase" id="RU364140"/>
    </source>
</evidence>
<dbReference type="GO" id="GO:0070847">
    <property type="term" value="C:core mediator complex"/>
    <property type="evidence" value="ECO:0007669"/>
    <property type="project" value="TreeGrafter"/>
</dbReference>
<accession>A0A397GUR9</accession>
<keyword evidence="8" id="KW-0010">Activator</keyword>
<comment type="subcellular location">
    <subcellularLocation>
        <location evidence="1 8">Nucleus</location>
    </subcellularLocation>
</comment>
<evidence type="ECO:0000256" key="1">
    <source>
        <dbReference type="ARBA" id="ARBA00004123"/>
    </source>
</evidence>
<dbReference type="InterPro" id="IPR019313">
    <property type="entry name" value="Mediator_Med17"/>
</dbReference>